<proteinExistence type="predicted"/>
<feature type="region of interest" description="Disordered" evidence="1">
    <location>
        <begin position="64"/>
        <end position="104"/>
    </location>
</feature>
<dbReference type="VEuPathDB" id="FungiDB:H257_17233"/>
<dbReference type="RefSeq" id="XP_009844251.1">
    <property type="nucleotide sequence ID" value="XM_009845949.1"/>
</dbReference>
<dbReference type="GeneID" id="20819229"/>
<evidence type="ECO:0000256" key="1">
    <source>
        <dbReference type="SAM" id="MobiDB-lite"/>
    </source>
</evidence>
<organism evidence="2">
    <name type="scientific">Aphanomyces astaci</name>
    <name type="common">Crayfish plague agent</name>
    <dbReference type="NCBI Taxonomy" id="112090"/>
    <lineage>
        <taxon>Eukaryota</taxon>
        <taxon>Sar</taxon>
        <taxon>Stramenopiles</taxon>
        <taxon>Oomycota</taxon>
        <taxon>Saprolegniomycetes</taxon>
        <taxon>Saprolegniales</taxon>
        <taxon>Verrucalvaceae</taxon>
        <taxon>Aphanomyces</taxon>
    </lineage>
</organism>
<accession>W4FHC7</accession>
<reference evidence="2" key="1">
    <citation type="submission" date="2013-12" db="EMBL/GenBank/DDBJ databases">
        <title>The Genome Sequence of Aphanomyces astaci APO3.</title>
        <authorList>
            <consortium name="The Broad Institute Genomics Platform"/>
            <person name="Russ C."/>
            <person name="Tyler B."/>
            <person name="van West P."/>
            <person name="Dieguez-Uribeondo J."/>
            <person name="Young S.K."/>
            <person name="Zeng Q."/>
            <person name="Gargeya S."/>
            <person name="Fitzgerald M."/>
            <person name="Abouelleil A."/>
            <person name="Alvarado L."/>
            <person name="Chapman S.B."/>
            <person name="Gainer-Dewar J."/>
            <person name="Goldberg J."/>
            <person name="Griggs A."/>
            <person name="Gujja S."/>
            <person name="Hansen M."/>
            <person name="Howarth C."/>
            <person name="Imamovic A."/>
            <person name="Ireland A."/>
            <person name="Larimer J."/>
            <person name="McCowan C."/>
            <person name="Murphy C."/>
            <person name="Pearson M."/>
            <person name="Poon T.W."/>
            <person name="Priest M."/>
            <person name="Roberts A."/>
            <person name="Saif S."/>
            <person name="Shea T."/>
            <person name="Sykes S."/>
            <person name="Wortman J."/>
            <person name="Nusbaum C."/>
            <person name="Birren B."/>
        </authorList>
    </citation>
    <scope>NUCLEOTIDE SEQUENCE [LARGE SCALE GENOMIC DNA]</scope>
    <source>
        <strain evidence="2">APO3</strain>
    </source>
</reference>
<dbReference type="EMBL" id="KI913214">
    <property type="protein sequence ID" value="ETV66264.1"/>
    <property type="molecule type" value="Genomic_DNA"/>
</dbReference>
<gene>
    <name evidence="2" type="ORF">H257_17233</name>
</gene>
<dbReference type="AlphaFoldDB" id="W4FHC7"/>
<name>W4FHC7_APHAT</name>
<protein>
    <submittedName>
        <fullName evidence="2">Uncharacterized protein</fullName>
    </submittedName>
</protein>
<evidence type="ECO:0000313" key="2">
    <source>
        <dbReference type="EMBL" id="ETV66264.1"/>
    </source>
</evidence>
<sequence>MGTPSTSTTTRTRLSHAPSSHYPVRLLTPACFNQLATSTSHSWHPYQPPWPIHLIPLRQLRQPTGTTILPPVPDDDDMGQGDEHGFVYNAPALPDPPSFNSSTKSEWRTFIRQYN</sequence>